<evidence type="ECO:0000259" key="1">
    <source>
        <dbReference type="Pfam" id="PF10686"/>
    </source>
</evidence>
<reference evidence="2" key="1">
    <citation type="submission" date="2020-11" db="EMBL/GenBank/DDBJ databases">
        <title>Novosphingobium aureum sp. nov., a marine bacterium isolated from sediment of a salt flat.</title>
        <authorList>
            <person name="Yoo Y."/>
            <person name="Kim J.-J."/>
        </authorList>
    </citation>
    <scope>NUCLEOTIDE SEQUENCE</scope>
    <source>
        <strain evidence="2">YJ-S2-02</strain>
    </source>
</reference>
<accession>A0A931HD51</accession>
<name>A0A931HD51_9SPHN</name>
<dbReference type="AlphaFoldDB" id="A0A931HD51"/>
<evidence type="ECO:0000313" key="3">
    <source>
        <dbReference type="Proteomes" id="UP000617634"/>
    </source>
</evidence>
<proteinExistence type="predicted"/>
<dbReference type="InterPro" id="IPR019627">
    <property type="entry name" value="YAcAr"/>
</dbReference>
<dbReference type="Proteomes" id="UP000617634">
    <property type="component" value="Unassembled WGS sequence"/>
</dbReference>
<dbReference type="EMBL" id="JADZGI010000001">
    <property type="protein sequence ID" value="MBH0113234.1"/>
    <property type="molecule type" value="Genomic_DNA"/>
</dbReference>
<protein>
    <submittedName>
        <fullName evidence="2">DUF2493 domain-containing protein</fullName>
    </submittedName>
</protein>
<sequence length="140" mass="15624">MNRRVLVTGGRAFADRVAVFRTLDALQPIECVIHGDATGADALAREWARVRGVPDEAYAADWENLEGVPASRRRINRRTRRYYNVTAGFERNQRMLDHAQPTHVIAFAGGRGTNDMVGRTIRARAAGAAIEFVDMREVSQ</sequence>
<dbReference type="Pfam" id="PF10686">
    <property type="entry name" value="YAcAr"/>
    <property type="match status" value="1"/>
</dbReference>
<keyword evidence="3" id="KW-1185">Reference proteome</keyword>
<comment type="caution">
    <text evidence="2">The sequence shown here is derived from an EMBL/GenBank/DDBJ whole genome shotgun (WGS) entry which is preliminary data.</text>
</comment>
<feature type="domain" description="YspA cpYpsA-related SLOG" evidence="1">
    <location>
        <begin position="4"/>
        <end position="64"/>
    </location>
</feature>
<organism evidence="2 3">
    <name type="scientific">Novosphingobium aureum</name>
    <dbReference type="NCBI Taxonomy" id="2792964"/>
    <lineage>
        <taxon>Bacteria</taxon>
        <taxon>Pseudomonadati</taxon>
        <taxon>Pseudomonadota</taxon>
        <taxon>Alphaproteobacteria</taxon>
        <taxon>Sphingomonadales</taxon>
        <taxon>Sphingomonadaceae</taxon>
        <taxon>Novosphingobium</taxon>
    </lineage>
</organism>
<gene>
    <name evidence="2" type="ORF">I5E68_09780</name>
</gene>
<dbReference type="RefSeq" id="WP_197163302.1">
    <property type="nucleotide sequence ID" value="NZ_JADZGI010000001.1"/>
</dbReference>
<evidence type="ECO:0000313" key="2">
    <source>
        <dbReference type="EMBL" id="MBH0113234.1"/>
    </source>
</evidence>